<keyword evidence="1 6" id="KW-1277">Toxin-antitoxin system</keyword>
<comment type="similarity">
    <text evidence="6">Belongs to the PINc/VapC protein family.</text>
</comment>
<evidence type="ECO:0000259" key="7">
    <source>
        <dbReference type="Pfam" id="PF01850"/>
    </source>
</evidence>
<dbReference type="InterPro" id="IPR029060">
    <property type="entry name" value="PIN-like_dom_sf"/>
</dbReference>
<organism evidence="8 9">
    <name type="scientific">Amycolatopsis dongchuanensis</name>
    <dbReference type="NCBI Taxonomy" id="1070866"/>
    <lineage>
        <taxon>Bacteria</taxon>
        <taxon>Bacillati</taxon>
        <taxon>Actinomycetota</taxon>
        <taxon>Actinomycetes</taxon>
        <taxon>Pseudonocardiales</taxon>
        <taxon>Pseudonocardiaceae</taxon>
        <taxon>Amycolatopsis</taxon>
    </lineage>
</organism>
<keyword evidence="3 6" id="KW-0479">Metal-binding</keyword>
<dbReference type="Gene3D" id="3.40.50.1010">
    <property type="entry name" value="5'-nuclease"/>
    <property type="match status" value="1"/>
</dbReference>
<comment type="cofactor">
    <cofactor evidence="6">
        <name>Mg(2+)</name>
        <dbReference type="ChEBI" id="CHEBI:18420"/>
    </cofactor>
</comment>
<keyword evidence="4 6" id="KW-0378">Hydrolase</keyword>
<dbReference type="EMBL" id="BAABIB010000035">
    <property type="protein sequence ID" value="GAA5156297.1"/>
    <property type="molecule type" value="Genomic_DNA"/>
</dbReference>
<sequence>MLIVDVNVLVHAFRQDVEGHDQYRRWLEHRLLGIEPVGISELALSGLLRLVTNHRVFRVPSTPDKALAFCEAVRHAPAAVPVRPGPRHWDIFAELCRKVEARGNLVPDAYHAALAMENDATWVSTDRDFAKFPGLRWELPLN</sequence>
<dbReference type="Pfam" id="PF01850">
    <property type="entry name" value="PIN"/>
    <property type="match status" value="1"/>
</dbReference>
<dbReference type="SUPFAM" id="SSF88723">
    <property type="entry name" value="PIN domain-like"/>
    <property type="match status" value="1"/>
</dbReference>
<proteinExistence type="inferred from homology"/>
<reference evidence="9" key="1">
    <citation type="journal article" date="2019" name="Int. J. Syst. Evol. Microbiol.">
        <title>The Global Catalogue of Microorganisms (GCM) 10K type strain sequencing project: providing services to taxonomists for standard genome sequencing and annotation.</title>
        <authorList>
            <consortium name="The Broad Institute Genomics Platform"/>
            <consortium name="The Broad Institute Genome Sequencing Center for Infectious Disease"/>
            <person name="Wu L."/>
            <person name="Ma J."/>
        </authorList>
    </citation>
    <scope>NUCLEOTIDE SEQUENCE [LARGE SCALE GENOMIC DNA]</scope>
    <source>
        <strain evidence="9">JCM 18054</strain>
    </source>
</reference>
<keyword evidence="5 6" id="KW-0460">Magnesium</keyword>
<evidence type="ECO:0000256" key="3">
    <source>
        <dbReference type="ARBA" id="ARBA00022723"/>
    </source>
</evidence>
<dbReference type="InterPro" id="IPR006226">
    <property type="entry name" value="Mtu_PIN"/>
</dbReference>
<accession>A0ABP9Q626</accession>
<dbReference type="InterPro" id="IPR022907">
    <property type="entry name" value="VapC_family"/>
</dbReference>
<dbReference type="EC" id="3.1.-.-" evidence="6"/>
<keyword evidence="6" id="KW-0800">Toxin</keyword>
<gene>
    <name evidence="6" type="primary">vapC</name>
    <name evidence="8" type="ORF">GCM10023214_13490</name>
</gene>
<dbReference type="Proteomes" id="UP001500192">
    <property type="component" value="Unassembled WGS sequence"/>
</dbReference>
<evidence type="ECO:0000256" key="1">
    <source>
        <dbReference type="ARBA" id="ARBA00022649"/>
    </source>
</evidence>
<keyword evidence="2 6" id="KW-0540">Nuclease</keyword>
<evidence type="ECO:0000256" key="5">
    <source>
        <dbReference type="ARBA" id="ARBA00022842"/>
    </source>
</evidence>
<comment type="function">
    <text evidence="6">Toxic component of a toxin-antitoxin (TA) system. An RNase.</text>
</comment>
<protein>
    <recommendedName>
        <fullName evidence="6">Ribonuclease VapC</fullName>
        <shortName evidence="6">RNase VapC</shortName>
        <ecNumber evidence="6">3.1.-.-</ecNumber>
    </recommendedName>
    <alternativeName>
        <fullName evidence="6">Toxin VapC</fullName>
    </alternativeName>
</protein>
<evidence type="ECO:0000256" key="6">
    <source>
        <dbReference type="HAMAP-Rule" id="MF_00265"/>
    </source>
</evidence>
<evidence type="ECO:0000256" key="4">
    <source>
        <dbReference type="ARBA" id="ARBA00022801"/>
    </source>
</evidence>
<evidence type="ECO:0000313" key="9">
    <source>
        <dbReference type="Proteomes" id="UP001500192"/>
    </source>
</evidence>
<dbReference type="RefSeq" id="WP_346052804.1">
    <property type="nucleotide sequence ID" value="NZ_BAABIB010000035.1"/>
</dbReference>
<feature type="binding site" evidence="6">
    <location>
        <position position="5"/>
    </location>
    <ligand>
        <name>Mg(2+)</name>
        <dbReference type="ChEBI" id="CHEBI:18420"/>
    </ligand>
</feature>
<name>A0ABP9Q626_9PSEU</name>
<dbReference type="InterPro" id="IPR002716">
    <property type="entry name" value="PIN_dom"/>
</dbReference>
<feature type="domain" description="PIN" evidence="7">
    <location>
        <begin position="3"/>
        <end position="133"/>
    </location>
</feature>
<dbReference type="NCBIfam" id="TIGR00028">
    <property type="entry name" value="Mtu_PIN_fam"/>
    <property type="match status" value="1"/>
</dbReference>
<comment type="caution">
    <text evidence="8">The sequence shown here is derived from an EMBL/GenBank/DDBJ whole genome shotgun (WGS) entry which is preliminary data.</text>
</comment>
<dbReference type="CDD" id="cd18678">
    <property type="entry name" value="PIN_MtVapC25_VapC33-like"/>
    <property type="match status" value="1"/>
</dbReference>
<dbReference type="HAMAP" id="MF_00265">
    <property type="entry name" value="VapC_Nob1"/>
    <property type="match status" value="1"/>
</dbReference>
<evidence type="ECO:0000256" key="2">
    <source>
        <dbReference type="ARBA" id="ARBA00022722"/>
    </source>
</evidence>
<keyword evidence="9" id="KW-1185">Reference proteome</keyword>
<evidence type="ECO:0000313" key="8">
    <source>
        <dbReference type="EMBL" id="GAA5156297.1"/>
    </source>
</evidence>
<feature type="binding site" evidence="6">
    <location>
        <position position="108"/>
    </location>
    <ligand>
        <name>Mg(2+)</name>
        <dbReference type="ChEBI" id="CHEBI:18420"/>
    </ligand>
</feature>